<evidence type="ECO:0000313" key="13">
    <source>
        <dbReference type="EMBL" id="KRT79020.1"/>
    </source>
</evidence>
<feature type="transmembrane region" description="Helical" evidence="10">
    <location>
        <begin position="689"/>
        <end position="709"/>
    </location>
</feature>
<dbReference type="FunFam" id="3.40.50.300:FF:000973">
    <property type="entry name" value="Multidrug resistance-associated protein 4"/>
    <property type="match status" value="1"/>
</dbReference>
<gene>
    <name evidence="13" type="ORF">AMK59_8382</name>
</gene>
<keyword evidence="8 10" id="KW-0472">Membrane</keyword>
<dbReference type="AlphaFoldDB" id="A0A0T6AV71"/>
<evidence type="ECO:0000256" key="8">
    <source>
        <dbReference type="ARBA" id="ARBA00023136"/>
    </source>
</evidence>
<evidence type="ECO:0000259" key="12">
    <source>
        <dbReference type="PROSITE" id="PS50929"/>
    </source>
</evidence>
<feature type="compositionally biased region" description="Basic and acidic residues" evidence="9">
    <location>
        <begin position="1145"/>
        <end position="1157"/>
    </location>
</feature>
<feature type="transmembrane region" description="Helical" evidence="10">
    <location>
        <begin position="38"/>
        <end position="58"/>
    </location>
</feature>
<evidence type="ECO:0000256" key="9">
    <source>
        <dbReference type="SAM" id="MobiDB-lite"/>
    </source>
</evidence>
<keyword evidence="3 10" id="KW-0812">Transmembrane</keyword>
<organism evidence="13 14">
    <name type="scientific">Oryctes borbonicus</name>
    <dbReference type="NCBI Taxonomy" id="1629725"/>
    <lineage>
        <taxon>Eukaryota</taxon>
        <taxon>Metazoa</taxon>
        <taxon>Ecdysozoa</taxon>
        <taxon>Arthropoda</taxon>
        <taxon>Hexapoda</taxon>
        <taxon>Insecta</taxon>
        <taxon>Pterygota</taxon>
        <taxon>Neoptera</taxon>
        <taxon>Endopterygota</taxon>
        <taxon>Coleoptera</taxon>
        <taxon>Polyphaga</taxon>
        <taxon>Scarabaeiformia</taxon>
        <taxon>Scarabaeidae</taxon>
        <taxon>Dynastinae</taxon>
        <taxon>Oryctes</taxon>
    </lineage>
</organism>
<dbReference type="InterPro" id="IPR003593">
    <property type="entry name" value="AAA+_ATPase"/>
</dbReference>
<keyword evidence="4" id="KW-0677">Repeat</keyword>
<dbReference type="PROSITE" id="PS50929">
    <property type="entry name" value="ABC_TM1F"/>
    <property type="match status" value="2"/>
</dbReference>
<feature type="transmembrane region" description="Helical" evidence="10">
    <location>
        <begin position="800"/>
        <end position="820"/>
    </location>
</feature>
<feature type="domain" description="ABC transmembrane type-1" evidence="12">
    <location>
        <begin position="614"/>
        <end position="856"/>
    </location>
</feature>
<dbReference type="InterPro" id="IPR027417">
    <property type="entry name" value="P-loop_NTPase"/>
</dbReference>
<feature type="transmembrane region" description="Helical" evidence="10">
    <location>
        <begin position="165"/>
        <end position="185"/>
    </location>
</feature>
<evidence type="ECO:0000256" key="10">
    <source>
        <dbReference type="SAM" id="Phobius"/>
    </source>
</evidence>
<dbReference type="GO" id="GO:0016887">
    <property type="term" value="F:ATP hydrolysis activity"/>
    <property type="evidence" value="ECO:0007669"/>
    <property type="project" value="InterPro"/>
</dbReference>
<feature type="transmembrane region" description="Helical" evidence="10">
    <location>
        <begin position="12"/>
        <end position="32"/>
    </location>
</feature>
<dbReference type="CDD" id="cd03244">
    <property type="entry name" value="ABCC_MRP_domain2"/>
    <property type="match status" value="1"/>
</dbReference>
<evidence type="ECO:0000256" key="3">
    <source>
        <dbReference type="ARBA" id="ARBA00022692"/>
    </source>
</evidence>
<evidence type="ECO:0000256" key="5">
    <source>
        <dbReference type="ARBA" id="ARBA00022741"/>
    </source>
</evidence>
<dbReference type="PROSITE" id="PS50893">
    <property type="entry name" value="ABC_TRANSPORTER_2"/>
    <property type="match status" value="2"/>
</dbReference>
<keyword evidence="5" id="KW-0547">Nucleotide-binding</keyword>
<protein>
    <submittedName>
        <fullName evidence="13">ABC transporter ATP-binding protein</fullName>
    </submittedName>
</protein>
<dbReference type="InterPro" id="IPR036640">
    <property type="entry name" value="ABC1_TM_sf"/>
</dbReference>
<feature type="transmembrane region" description="Helical" evidence="10">
    <location>
        <begin position="613"/>
        <end position="637"/>
    </location>
</feature>
<dbReference type="PANTHER" id="PTHR24223:SF415">
    <property type="entry name" value="FI20190P1"/>
    <property type="match status" value="1"/>
</dbReference>
<dbReference type="InterPro" id="IPR003439">
    <property type="entry name" value="ABC_transporter-like_ATP-bd"/>
</dbReference>
<feature type="transmembrane region" description="Helical" evidence="10">
    <location>
        <begin position="499"/>
        <end position="522"/>
    </location>
</feature>
<comment type="caution">
    <text evidence="13">The sequence shown here is derived from an EMBL/GenBank/DDBJ whole genome shotgun (WGS) entry which is preliminary data.</text>
</comment>
<dbReference type="PANTHER" id="PTHR24223">
    <property type="entry name" value="ATP-BINDING CASSETTE SUB-FAMILY C"/>
    <property type="match status" value="1"/>
</dbReference>
<dbReference type="FunFam" id="3.40.50.300:FF:000163">
    <property type="entry name" value="Multidrug resistance-associated protein member 4"/>
    <property type="match status" value="1"/>
</dbReference>
<dbReference type="Pfam" id="PF00664">
    <property type="entry name" value="ABC_membrane"/>
    <property type="match status" value="2"/>
</dbReference>
<dbReference type="GO" id="GO:0005524">
    <property type="term" value="F:ATP binding"/>
    <property type="evidence" value="ECO:0007669"/>
    <property type="project" value="UniProtKB-KW"/>
</dbReference>
<feature type="transmembrane region" description="Helical" evidence="10">
    <location>
        <begin position="125"/>
        <end position="145"/>
    </location>
</feature>
<keyword evidence="7 10" id="KW-1133">Transmembrane helix</keyword>
<reference evidence="13 14" key="1">
    <citation type="submission" date="2015-09" db="EMBL/GenBank/DDBJ databases">
        <title>Draft genome of the scarab beetle Oryctes borbonicus.</title>
        <authorList>
            <person name="Meyer J.M."/>
            <person name="Markov G.V."/>
            <person name="Baskaran P."/>
            <person name="Herrmann M."/>
            <person name="Sommer R.J."/>
            <person name="Roedelsperger C."/>
        </authorList>
    </citation>
    <scope>NUCLEOTIDE SEQUENCE [LARGE SCALE GENOMIC DNA]</scope>
    <source>
        <strain evidence="13">OB123</strain>
        <tissue evidence="13">Whole animal</tissue>
    </source>
</reference>
<dbReference type="GO" id="GO:0016020">
    <property type="term" value="C:membrane"/>
    <property type="evidence" value="ECO:0007669"/>
    <property type="project" value="UniProtKB-SubCell"/>
</dbReference>
<comment type="subcellular location">
    <subcellularLocation>
        <location evidence="1">Membrane</location>
        <topology evidence="1">Multi-pass membrane protein</topology>
    </subcellularLocation>
</comment>
<keyword evidence="2" id="KW-0813">Transport</keyword>
<evidence type="ECO:0000256" key="6">
    <source>
        <dbReference type="ARBA" id="ARBA00022840"/>
    </source>
</evidence>
<feature type="domain" description="ABC transporter" evidence="11">
    <location>
        <begin position="894"/>
        <end position="1123"/>
    </location>
</feature>
<dbReference type="Gene3D" id="1.20.1560.10">
    <property type="entry name" value="ABC transporter type 1, transmembrane domain"/>
    <property type="match status" value="2"/>
</dbReference>
<evidence type="ECO:0000256" key="4">
    <source>
        <dbReference type="ARBA" id="ARBA00022737"/>
    </source>
</evidence>
<feature type="region of interest" description="Disordered" evidence="9">
    <location>
        <begin position="1144"/>
        <end position="1184"/>
    </location>
</feature>
<evidence type="ECO:0000313" key="14">
    <source>
        <dbReference type="Proteomes" id="UP000051574"/>
    </source>
</evidence>
<accession>A0A0T6AV71</accession>
<dbReference type="InterPro" id="IPR050173">
    <property type="entry name" value="ABC_transporter_C-like"/>
</dbReference>
<dbReference type="InterPro" id="IPR044746">
    <property type="entry name" value="ABCC_6TM_D1"/>
</dbReference>
<evidence type="ECO:0000256" key="1">
    <source>
        <dbReference type="ARBA" id="ARBA00004141"/>
    </source>
</evidence>
<dbReference type="PROSITE" id="PS00211">
    <property type="entry name" value="ABC_TRANSPORTER_1"/>
    <property type="match status" value="2"/>
</dbReference>
<evidence type="ECO:0000256" key="7">
    <source>
        <dbReference type="ARBA" id="ARBA00022989"/>
    </source>
</evidence>
<dbReference type="Pfam" id="PF00005">
    <property type="entry name" value="ABC_tran"/>
    <property type="match status" value="2"/>
</dbReference>
<dbReference type="CDD" id="cd18579">
    <property type="entry name" value="ABC_6TM_ABCC_D1"/>
    <property type="match status" value="1"/>
</dbReference>
<feature type="domain" description="ABC transmembrane type-1" evidence="12">
    <location>
        <begin position="1"/>
        <end position="178"/>
    </location>
</feature>
<dbReference type="SMART" id="SM00382">
    <property type="entry name" value="AAA"/>
    <property type="match status" value="2"/>
</dbReference>
<proteinExistence type="predicted"/>
<feature type="domain" description="ABC transporter" evidence="11">
    <location>
        <begin position="212"/>
        <end position="441"/>
    </location>
</feature>
<dbReference type="Proteomes" id="UP000051574">
    <property type="component" value="Unassembled WGS sequence"/>
</dbReference>
<keyword evidence="14" id="KW-1185">Reference proteome</keyword>
<dbReference type="OrthoDB" id="6500128at2759"/>
<dbReference type="GO" id="GO:0140359">
    <property type="term" value="F:ABC-type transporter activity"/>
    <property type="evidence" value="ECO:0007669"/>
    <property type="project" value="InterPro"/>
</dbReference>
<feature type="transmembrane region" description="Helical" evidence="10">
    <location>
        <begin position="715"/>
        <end position="734"/>
    </location>
</feature>
<dbReference type="CDD" id="cd03250">
    <property type="entry name" value="ABCC_MRP_domain1"/>
    <property type="match status" value="1"/>
</dbReference>
<name>A0A0T6AV71_9SCAR</name>
<dbReference type="Gene3D" id="3.40.50.300">
    <property type="entry name" value="P-loop containing nucleotide triphosphate hydrolases"/>
    <property type="match status" value="2"/>
</dbReference>
<evidence type="ECO:0000259" key="11">
    <source>
        <dbReference type="PROSITE" id="PS50893"/>
    </source>
</evidence>
<dbReference type="SUPFAM" id="SSF52540">
    <property type="entry name" value="P-loop containing nucleoside triphosphate hydrolases"/>
    <property type="match status" value="2"/>
</dbReference>
<dbReference type="InterPro" id="IPR011527">
    <property type="entry name" value="ABC1_TM_dom"/>
</dbReference>
<dbReference type="SUPFAM" id="SSF90123">
    <property type="entry name" value="ABC transporter transmembrane region"/>
    <property type="match status" value="2"/>
</dbReference>
<dbReference type="InterPro" id="IPR017871">
    <property type="entry name" value="ABC_transporter-like_CS"/>
</dbReference>
<feature type="compositionally biased region" description="Polar residues" evidence="9">
    <location>
        <begin position="1175"/>
        <end position="1184"/>
    </location>
</feature>
<sequence>MSNDVQRFDITAGFLHYIWIMPVQAVVSAFVMYNSVGYAAFIGIAAMLLQAVLLQGYLSHLQGKLRFKIAHRTDARVKLMSELTSGIQVIKMYAWEKPFQKVVQFARKLEIDCLTKTSYIRGFTVALMVFTERFTTYLTIITYVLLGNPLTSDKVFSLAQFFNTIQLYMAILFPLAMSTFAEAVVSIRRLEDFLLLEETSVSVAPAEEVSDEQVKDAIKIKEGKASWIPNPIIETLSNLNLEIKPGSLCAVVGSVGSGKSSLLQLFLKELPLSSGNLVTNGTISYASQEPWLFVSTVRNNILFGHQFVRSVYSEVVRVCALGRDFEQLPQGDKTLVGERGVSLSGGQRARVNLARAVYRDADIYLFDDPLSAVDAHVGKELFDECIVKYLKGKTRILVTHQLQFLKQVDQIIIIDNGQIEKVGSFEELSENELSYLKRSASEEELERSTYEKQTIRKRLLSIDSTQSSNIDNENENAEPVETQELMEKGAITSSLYKKYFTAGAPIIALILLILLIIIAQMFSNAADLWVTYWTNNQEKYYKKKQMEALENESELNLSLATKNILNGTMNESLLDTNTSSITSDSTNFTIDFEINQIRNESLYADISQYSQDFYIYLYTFFIIGSIVLTTLRSLFFFKVCMRASKNLHNTMFSNLLQATMRFFDENPSGRILTRFSKDMGQIDETLPRAMLDAIQIFMVMSGILAMVFIVSPWMILPTILLAIIFLYIRIIYLASGQDIKRLESITRAPVFSHVSASMNGLATIRSCKAQYMVSKEFDVLQDQHTTSWYLFLVTTEAFGFYLDIICVIFLAVVTFQFIIFDDGKTLSGNVGLVISQSLILTGMLQHGIRQTAEVSSQMTSVERVLQYSNIEKEGPFESVPTKKPHRDWPKNGEVKFENLYLRYIPTEEPILRNLNIHIKPGEKIGIVGRTGAGKSSLISALFRLASTEGKLSIDDVDTKEIGLHDLRQKISIIPQEPVLFSASLRHNLDPFDKCDDKTLWKALEDAELKEAIEHLNQEVSGGGSNFSAGQRQLICLARAIIRNNKILVLDEATANVDPQTDSLIQTTIRKNFKNCTVLTIAHRLNTVMDSDKILVMESGEAVEFNSPRELLTDQDGYLTKMAKETGPSMEAKLRKIAEETFAMKTRTEETRSLKDEINTSETPNGIITSEKLNEDTSTTNDNEV</sequence>
<keyword evidence="6 13" id="KW-0067">ATP-binding</keyword>
<dbReference type="EMBL" id="LJIG01022728">
    <property type="protein sequence ID" value="KRT79020.1"/>
    <property type="molecule type" value="Genomic_DNA"/>
</dbReference>
<evidence type="ECO:0000256" key="2">
    <source>
        <dbReference type="ARBA" id="ARBA00022448"/>
    </source>
</evidence>